<keyword evidence="6" id="KW-0134">Cell wall</keyword>
<dbReference type="UniPathway" id="UPA00545">
    <property type="reaction ID" value="UER00823"/>
</dbReference>
<evidence type="ECO:0000256" key="5">
    <source>
        <dbReference type="ARBA" id="ARBA00023085"/>
    </source>
</evidence>
<dbReference type="GO" id="GO:0042545">
    <property type="term" value="P:cell wall modification"/>
    <property type="evidence" value="ECO:0007669"/>
    <property type="project" value="UniProtKB-UniRule"/>
</dbReference>
<dbReference type="Pfam" id="PF04043">
    <property type="entry name" value="PMEI"/>
    <property type="match status" value="1"/>
</dbReference>
<dbReference type="Pfam" id="PF01095">
    <property type="entry name" value="Pectinesterase"/>
    <property type="match status" value="1"/>
</dbReference>
<comment type="similarity">
    <text evidence="3">In the C-terminal section; belongs to the pectinesterase family.</text>
</comment>
<dbReference type="FunFam" id="2.160.20.10:FF:000001">
    <property type="entry name" value="Pectinesterase"/>
    <property type="match status" value="1"/>
</dbReference>
<dbReference type="InterPro" id="IPR011050">
    <property type="entry name" value="Pectin_lyase_fold/virulence"/>
</dbReference>
<comment type="function">
    <text evidence="6">Acts in the modification of cell walls via demethylesterification of cell wall pectin.</text>
</comment>
<feature type="signal peptide" evidence="6">
    <location>
        <begin position="1"/>
        <end position="34"/>
    </location>
</feature>
<sequence>MGNLSRLPSSSKPMAVVAMLMAVALTVAPHRCKAATGAADELETECLSVPMSVFTDALRSTMDGVLNVAAMVARFAGMFGGDFRVANAITDCLDLLDLSSQELDWSLYASQNGKGNGTGDLGSDLKTWLSAALGNQDTCLDGFEGTNSIVKTLVAGSINQVSSLVQQILHMVHPTPPRAPMAARAKAVRLGGGRRLLTEADVDGFPSWVSPKDRKLLQTTGSGLTPDVIVAQDGTGNFTQIMDAVHAAPDHNTGRFVIYIKKGVYNENVEIKRKKTNIMMYGDGMDVTIITGNRSFIDGWTTYRSATFGVSGAGFIARDLTIQNTAGPEKHQAVAFRSDSDLSALYRCAFRGYQDTLYAHSSRQFYRECTITGTVDFMFGDAVAVFQNCQIQARKGLPNQKNTITAQGRKDPGENTGFSIQFCNITGDSSLLAAPTNGSVTGNQTASTTYTYLGRPWKAYSRTVIMESYISDLVRPEGWLEWNGDLFLDTLYYAEYINSGPGASLGSRVNWAGYHVFNSSVQANNYTVAQFLGGDLWLPSTGVRFISGLSNV</sequence>
<dbReference type="EC" id="3.1.1.11" evidence="6"/>
<organism evidence="8">
    <name type="scientific">Opuntia streptacantha</name>
    <name type="common">Prickly pear cactus</name>
    <name type="synonym">Opuntia cardona</name>
    <dbReference type="NCBI Taxonomy" id="393608"/>
    <lineage>
        <taxon>Eukaryota</taxon>
        <taxon>Viridiplantae</taxon>
        <taxon>Streptophyta</taxon>
        <taxon>Embryophyta</taxon>
        <taxon>Tracheophyta</taxon>
        <taxon>Spermatophyta</taxon>
        <taxon>Magnoliopsida</taxon>
        <taxon>eudicotyledons</taxon>
        <taxon>Gunneridae</taxon>
        <taxon>Pentapetalae</taxon>
        <taxon>Caryophyllales</taxon>
        <taxon>Cactineae</taxon>
        <taxon>Cactaceae</taxon>
        <taxon>Opuntioideae</taxon>
        <taxon>Opuntia</taxon>
    </lineage>
</organism>
<dbReference type="InterPro" id="IPR012334">
    <property type="entry name" value="Pectin_lyas_fold"/>
</dbReference>
<evidence type="ECO:0000256" key="2">
    <source>
        <dbReference type="ARBA" id="ARBA00006027"/>
    </source>
</evidence>
<dbReference type="SUPFAM" id="SSF51126">
    <property type="entry name" value="Pectin lyase-like"/>
    <property type="match status" value="1"/>
</dbReference>
<dbReference type="SUPFAM" id="SSF101148">
    <property type="entry name" value="Plant invertase/pectin methylesterase inhibitor"/>
    <property type="match status" value="1"/>
</dbReference>
<keyword evidence="4 6" id="KW-0378">Hydrolase</keyword>
<evidence type="ECO:0000313" key="8">
    <source>
        <dbReference type="EMBL" id="MBA4675864.1"/>
    </source>
</evidence>
<comment type="catalytic activity">
    <reaction evidence="6">
        <text>[(1-&gt;4)-alpha-D-galacturonosyl methyl ester](n) + n H2O = [(1-&gt;4)-alpha-D-galacturonosyl](n) + n methanol + n H(+)</text>
        <dbReference type="Rhea" id="RHEA:22380"/>
        <dbReference type="Rhea" id="RHEA-COMP:14570"/>
        <dbReference type="Rhea" id="RHEA-COMP:14573"/>
        <dbReference type="ChEBI" id="CHEBI:15377"/>
        <dbReference type="ChEBI" id="CHEBI:15378"/>
        <dbReference type="ChEBI" id="CHEBI:17790"/>
        <dbReference type="ChEBI" id="CHEBI:140522"/>
        <dbReference type="ChEBI" id="CHEBI:140523"/>
        <dbReference type="EC" id="3.1.1.11"/>
    </reaction>
</comment>
<keyword evidence="6" id="KW-0961">Cell wall biogenesis/degradation</keyword>
<dbReference type="Gene3D" id="2.160.20.10">
    <property type="entry name" value="Single-stranded right-handed beta-helix, Pectin lyase-like"/>
    <property type="match status" value="1"/>
</dbReference>
<evidence type="ECO:0000256" key="6">
    <source>
        <dbReference type="RuleBase" id="RU000589"/>
    </source>
</evidence>
<comment type="similarity">
    <text evidence="2">In the N-terminal section; belongs to the PMEI family.</text>
</comment>
<keyword evidence="6" id="KW-0732">Signal</keyword>
<keyword evidence="6" id="KW-0964">Secreted</keyword>
<keyword evidence="5 6" id="KW-0063">Aspartyl esterase</keyword>
<name>A0A7C9FHL7_OPUST</name>
<dbReference type="GO" id="GO:0030599">
    <property type="term" value="F:pectinesterase activity"/>
    <property type="evidence" value="ECO:0007669"/>
    <property type="project" value="UniProtKB-UniRule"/>
</dbReference>
<dbReference type="InterPro" id="IPR018040">
    <property type="entry name" value="Pectinesterase_Tyr_AS"/>
</dbReference>
<evidence type="ECO:0000256" key="1">
    <source>
        <dbReference type="ARBA" id="ARBA00005184"/>
    </source>
</evidence>
<comment type="subcellular location">
    <subcellularLocation>
        <location evidence="6">Secreted</location>
        <location evidence="6">Cell wall</location>
    </subcellularLocation>
</comment>
<dbReference type="Gene3D" id="1.20.140.40">
    <property type="entry name" value="Invertase/pectin methylesterase inhibitor family protein"/>
    <property type="match status" value="1"/>
</dbReference>
<evidence type="ECO:0000259" key="7">
    <source>
        <dbReference type="SMART" id="SM00856"/>
    </source>
</evidence>
<reference evidence="8" key="1">
    <citation type="journal article" date="2013" name="J. Plant Res.">
        <title>Effect of fungi and light on seed germination of three Opuntia species from semiarid lands of central Mexico.</title>
        <authorList>
            <person name="Delgado-Sanchez P."/>
            <person name="Jimenez-Bremont J.F."/>
            <person name="Guerrero-Gonzalez Mde L."/>
            <person name="Flores J."/>
        </authorList>
    </citation>
    <scope>NUCLEOTIDE SEQUENCE</scope>
    <source>
        <tissue evidence="8">Cladode</tissue>
    </source>
</reference>
<protein>
    <recommendedName>
        <fullName evidence="6">Pectinesterase</fullName>
        <ecNumber evidence="6">3.1.1.11</ecNumber>
    </recommendedName>
</protein>
<reference evidence="8" key="2">
    <citation type="submission" date="2020-07" db="EMBL/GenBank/DDBJ databases">
        <authorList>
            <person name="Vera ALvarez R."/>
            <person name="Arias-Moreno D.M."/>
            <person name="Jimenez-Jacinto V."/>
            <person name="Jimenez-Bremont J.F."/>
            <person name="Swaminathan K."/>
            <person name="Moose S.P."/>
            <person name="Guerrero-Gonzalez M.L."/>
            <person name="Marino-Ramirez L."/>
            <person name="Landsman D."/>
            <person name="Rodriguez-Kessler M."/>
            <person name="Delgado-Sanchez P."/>
        </authorList>
    </citation>
    <scope>NUCLEOTIDE SEQUENCE</scope>
    <source>
        <tissue evidence="8">Cladode</tissue>
    </source>
</reference>
<dbReference type="SMART" id="SM00856">
    <property type="entry name" value="PMEI"/>
    <property type="match status" value="1"/>
</dbReference>
<dbReference type="PROSITE" id="PS00800">
    <property type="entry name" value="PECTINESTERASE_1"/>
    <property type="match status" value="1"/>
</dbReference>
<dbReference type="AlphaFoldDB" id="A0A7C9FHL7"/>
<dbReference type="GO" id="GO:0004857">
    <property type="term" value="F:enzyme inhibitor activity"/>
    <property type="evidence" value="ECO:0007669"/>
    <property type="project" value="InterPro"/>
</dbReference>
<dbReference type="InterPro" id="IPR000070">
    <property type="entry name" value="Pectinesterase_cat"/>
</dbReference>
<dbReference type="GO" id="GO:0045490">
    <property type="term" value="P:pectin catabolic process"/>
    <property type="evidence" value="ECO:0007669"/>
    <property type="project" value="UniProtKB-UniRule"/>
</dbReference>
<dbReference type="PANTHER" id="PTHR31707">
    <property type="entry name" value="PECTINESTERASE"/>
    <property type="match status" value="1"/>
</dbReference>
<proteinExistence type="inferred from homology"/>
<dbReference type="InterPro" id="IPR006501">
    <property type="entry name" value="Pectinesterase_inhib_dom"/>
</dbReference>
<dbReference type="InterPro" id="IPR035513">
    <property type="entry name" value="Invertase/methylesterase_inhib"/>
</dbReference>
<evidence type="ECO:0000256" key="4">
    <source>
        <dbReference type="ARBA" id="ARBA00022801"/>
    </source>
</evidence>
<dbReference type="EMBL" id="GISG01269056">
    <property type="protein sequence ID" value="MBA4675864.1"/>
    <property type="molecule type" value="Transcribed_RNA"/>
</dbReference>
<dbReference type="CDD" id="cd15799">
    <property type="entry name" value="PMEI-like_4"/>
    <property type="match status" value="1"/>
</dbReference>
<accession>A0A7C9FHL7</accession>
<feature type="domain" description="Pectinesterase inhibitor" evidence="7">
    <location>
        <begin position="37"/>
        <end position="171"/>
    </location>
</feature>
<comment type="pathway">
    <text evidence="1 6">Glycan metabolism; pectin degradation; 2-dehydro-3-deoxy-D-gluconate from pectin: step 1/5.</text>
</comment>
<evidence type="ECO:0000256" key="3">
    <source>
        <dbReference type="ARBA" id="ARBA00007786"/>
    </source>
</evidence>
<feature type="chain" id="PRO_5028502290" description="Pectinesterase" evidence="6">
    <location>
        <begin position="35"/>
        <end position="552"/>
    </location>
</feature>